<keyword evidence="5 9" id="KW-0808">Transferase</keyword>
<dbReference type="GO" id="GO:0004124">
    <property type="term" value="F:cysteine synthase activity"/>
    <property type="evidence" value="ECO:0007669"/>
    <property type="project" value="UniProtKB-EC"/>
</dbReference>
<evidence type="ECO:0000256" key="2">
    <source>
        <dbReference type="ARBA" id="ARBA00007103"/>
    </source>
</evidence>
<dbReference type="NCBIfam" id="TIGR01139">
    <property type="entry name" value="cysK"/>
    <property type="match status" value="1"/>
</dbReference>
<organism evidence="11 12">
    <name type="scientific">Microbacterium algeriense</name>
    <dbReference type="NCBI Taxonomy" id="2615184"/>
    <lineage>
        <taxon>Bacteria</taxon>
        <taxon>Bacillati</taxon>
        <taxon>Actinomycetota</taxon>
        <taxon>Actinomycetes</taxon>
        <taxon>Micrococcales</taxon>
        <taxon>Microbacteriaceae</taxon>
        <taxon>Microbacterium</taxon>
    </lineage>
</organism>
<dbReference type="InterPro" id="IPR001216">
    <property type="entry name" value="P-phosphate_BS"/>
</dbReference>
<evidence type="ECO:0000256" key="1">
    <source>
        <dbReference type="ARBA" id="ARBA00001933"/>
    </source>
</evidence>
<dbReference type="Pfam" id="PF00291">
    <property type="entry name" value="PALP"/>
    <property type="match status" value="1"/>
</dbReference>
<dbReference type="InterPro" id="IPR050214">
    <property type="entry name" value="Cys_Synth/Cystath_Beta-Synth"/>
</dbReference>
<evidence type="ECO:0000256" key="3">
    <source>
        <dbReference type="ARBA" id="ARBA00012681"/>
    </source>
</evidence>
<dbReference type="EMBL" id="WAAO01000002">
    <property type="protein sequence ID" value="KAB1864357.1"/>
    <property type="molecule type" value="Genomic_DNA"/>
</dbReference>
<dbReference type="RefSeq" id="WP_151459338.1">
    <property type="nucleotide sequence ID" value="NZ_JAMYEL010000001.1"/>
</dbReference>
<dbReference type="InterPro" id="IPR005856">
    <property type="entry name" value="Cys_synth"/>
</dbReference>
<dbReference type="PROSITE" id="PS00901">
    <property type="entry name" value="CYS_SYNTHASE"/>
    <property type="match status" value="1"/>
</dbReference>
<keyword evidence="6 9" id="KW-0663">Pyridoxal phosphate</keyword>
<comment type="caution">
    <text evidence="11">The sequence shown here is derived from an EMBL/GenBank/DDBJ whole genome shotgun (WGS) entry which is preliminary data.</text>
</comment>
<reference evidence="12" key="1">
    <citation type="submission" date="2019-09" db="EMBL/GenBank/DDBJ databases">
        <title>Whole genome sequencing of Microbacterium maritypicum.</title>
        <authorList>
            <person name="Lenchi N."/>
        </authorList>
    </citation>
    <scope>NUCLEOTIDE SEQUENCE [LARGE SCALE GENOMIC DNA]</scope>
    <source>
        <strain evidence="12">G1</strain>
    </source>
</reference>
<comment type="catalytic activity">
    <reaction evidence="8 9">
        <text>O-acetyl-L-serine + hydrogen sulfide = L-cysteine + acetate</text>
        <dbReference type="Rhea" id="RHEA:14829"/>
        <dbReference type="ChEBI" id="CHEBI:29919"/>
        <dbReference type="ChEBI" id="CHEBI:30089"/>
        <dbReference type="ChEBI" id="CHEBI:35235"/>
        <dbReference type="ChEBI" id="CHEBI:58340"/>
        <dbReference type="EC" id="2.5.1.47"/>
    </reaction>
</comment>
<dbReference type="InterPro" id="IPR005859">
    <property type="entry name" value="CysK"/>
</dbReference>
<dbReference type="InterPro" id="IPR001926">
    <property type="entry name" value="TrpB-like_PALP"/>
</dbReference>
<keyword evidence="12" id="KW-1185">Reference proteome</keyword>
<comment type="cofactor">
    <cofactor evidence="1 9">
        <name>pyridoxal 5'-phosphate</name>
        <dbReference type="ChEBI" id="CHEBI:597326"/>
    </cofactor>
</comment>
<gene>
    <name evidence="11" type="primary">cysK</name>
    <name evidence="11" type="ORF">F6A08_09585</name>
</gene>
<dbReference type="Proteomes" id="UP000478836">
    <property type="component" value="Unassembled WGS sequence"/>
</dbReference>
<evidence type="ECO:0000313" key="11">
    <source>
        <dbReference type="EMBL" id="KAB1864357.1"/>
    </source>
</evidence>
<keyword evidence="7 9" id="KW-0198">Cysteine biosynthesis</keyword>
<dbReference type="PANTHER" id="PTHR10314">
    <property type="entry name" value="CYSTATHIONINE BETA-SYNTHASE"/>
    <property type="match status" value="1"/>
</dbReference>
<evidence type="ECO:0000256" key="8">
    <source>
        <dbReference type="ARBA" id="ARBA00047931"/>
    </source>
</evidence>
<keyword evidence="4 9" id="KW-0028">Amino-acid biosynthesis</keyword>
<dbReference type="GeneID" id="77476702"/>
<name>A0ABQ6V8P3_9MICO</name>
<evidence type="ECO:0000256" key="6">
    <source>
        <dbReference type="ARBA" id="ARBA00022898"/>
    </source>
</evidence>
<evidence type="ECO:0000259" key="10">
    <source>
        <dbReference type="Pfam" id="PF00291"/>
    </source>
</evidence>
<evidence type="ECO:0000256" key="4">
    <source>
        <dbReference type="ARBA" id="ARBA00022605"/>
    </source>
</evidence>
<dbReference type="NCBIfam" id="TIGR01136">
    <property type="entry name" value="cysKM"/>
    <property type="match status" value="1"/>
</dbReference>
<dbReference type="CDD" id="cd01561">
    <property type="entry name" value="CBS_like"/>
    <property type="match status" value="1"/>
</dbReference>
<sequence>MPGIHADITTAFGNTPLVRLNRVTEGLGATVLAKLEYYNPASSVKDRIGIAMINAAEASGELKPGGTIVESTSGNTGIALAMVGAARGYRVILTMPASMSKERRVLLKAFGAEIVLTDPTLGMKGAIAEVERIVAETPGAIWIRQFENPANPQIHRETTAQEILRDTDGAVDVFIAGVGTGGTVTGTGQALKAAKPGVQVIAVEPKDSPVLTEGHPGPHKIQGIGPNFVPEVLDREVLDEIITAEFDESLRVARDLAAKEGLLVGMSSGAAVAAALKVAARPENAGKTIVVVIPDTGERYLSTALFEDLREV</sequence>
<accession>A0ABQ6V8P3</accession>
<evidence type="ECO:0000256" key="9">
    <source>
        <dbReference type="RuleBase" id="RU003985"/>
    </source>
</evidence>
<evidence type="ECO:0000313" key="12">
    <source>
        <dbReference type="Proteomes" id="UP000478836"/>
    </source>
</evidence>
<proteinExistence type="inferred from homology"/>
<dbReference type="InterPro" id="IPR036052">
    <property type="entry name" value="TrpB-like_PALP_sf"/>
</dbReference>
<comment type="similarity">
    <text evidence="2 9">Belongs to the cysteine synthase/cystathionine beta-synthase family.</text>
</comment>
<feature type="domain" description="Tryptophan synthase beta chain-like PALP" evidence="10">
    <location>
        <begin position="8"/>
        <end position="295"/>
    </location>
</feature>
<dbReference type="Gene3D" id="3.40.50.1100">
    <property type="match status" value="2"/>
</dbReference>
<dbReference type="EC" id="2.5.1.47" evidence="3 9"/>
<dbReference type="SUPFAM" id="SSF53686">
    <property type="entry name" value="Tryptophan synthase beta subunit-like PLP-dependent enzymes"/>
    <property type="match status" value="1"/>
</dbReference>
<evidence type="ECO:0000256" key="5">
    <source>
        <dbReference type="ARBA" id="ARBA00022679"/>
    </source>
</evidence>
<evidence type="ECO:0000256" key="7">
    <source>
        <dbReference type="ARBA" id="ARBA00023192"/>
    </source>
</evidence>
<protein>
    <recommendedName>
        <fullName evidence="3 9">Cysteine synthase</fullName>
        <ecNumber evidence="3 9">2.5.1.47</ecNumber>
    </recommendedName>
</protein>